<keyword evidence="3" id="KW-0012">Acyltransferase</keyword>
<keyword evidence="4" id="KW-1185">Reference proteome</keyword>
<feature type="transmembrane region" description="Helical" evidence="1">
    <location>
        <begin position="328"/>
        <end position="353"/>
    </location>
</feature>
<feature type="transmembrane region" description="Helical" evidence="1">
    <location>
        <begin position="16"/>
        <end position="36"/>
    </location>
</feature>
<keyword evidence="1" id="KW-1133">Transmembrane helix</keyword>
<protein>
    <submittedName>
        <fullName evidence="3">Acyltransferase family protein</fullName>
    </submittedName>
</protein>
<keyword evidence="1" id="KW-0812">Transmembrane</keyword>
<feature type="transmembrane region" description="Helical" evidence="1">
    <location>
        <begin position="293"/>
        <end position="316"/>
    </location>
</feature>
<feature type="transmembrane region" description="Helical" evidence="1">
    <location>
        <begin position="260"/>
        <end position="281"/>
    </location>
</feature>
<organism evidence="3 4">
    <name type="scientific">Levilactobacillus tongjiangensis</name>
    <dbReference type="NCBI Taxonomy" id="2486023"/>
    <lineage>
        <taxon>Bacteria</taxon>
        <taxon>Bacillati</taxon>
        <taxon>Bacillota</taxon>
        <taxon>Bacilli</taxon>
        <taxon>Lactobacillales</taxon>
        <taxon>Lactobacillaceae</taxon>
        <taxon>Levilactobacillus</taxon>
    </lineage>
</organism>
<feature type="transmembrane region" description="Helical" evidence="1">
    <location>
        <begin position="162"/>
        <end position="179"/>
    </location>
</feature>
<keyword evidence="3" id="KW-0808">Transferase</keyword>
<feature type="transmembrane region" description="Helical" evidence="1">
    <location>
        <begin position="87"/>
        <end position="104"/>
    </location>
</feature>
<sequence>MARRARIKETADLGDYLKAFACTAVMLQAVLSLTLTTTGGRSIQSGVAWVYLAVKFTAPAFICGILFTTMRVTRPQPAYGTYLKQQWSALVVPTIWWTLAYLVLMPQVQQHHAYTTAVQFGWQFINGNAAPHLWYNTMMLQIILLMPIWWGVRNWLTTRRRLGIVLSATAWLYVGWLVVADRLIYPTARFTQWYLLDRVCWGFFPYAILGIIFWQMWPRLRQLRWPWLPLALLAGISLIWQADTLLRQGRPVSLTQTSYYLPATVFYVLAIIGLIGCLATWQMRRRSRWLPRVHWLATYAYRAYLANVFWLQLVWLAGGRQLTTMVPVVGIVVCYSLTWCLSFASAYGLHMAWQAVKNLKKQRRIADDSHTTS</sequence>
<feature type="transmembrane region" description="Helical" evidence="1">
    <location>
        <begin position="224"/>
        <end position="240"/>
    </location>
</feature>
<reference evidence="4" key="1">
    <citation type="journal article" date="2019" name="Int. J. Syst. Evol. Microbiol.">
        <title>The Global Catalogue of Microorganisms (GCM) 10K type strain sequencing project: providing services to taxonomists for standard genome sequencing and annotation.</title>
        <authorList>
            <consortium name="The Broad Institute Genomics Platform"/>
            <consortium name="The Broad Institute Genome Sequencing Center for Infectious Disease"/>
            <person name="Wu L."/>
            <person name="Ma J."/>
        </authorList>
    </citation>
    <scope>NUCLEOTIDE SEQUENCE [LARGE SCALE GENOMIC DNA]</scope>
    <source>
        <strain evidence="4">CCM 8905</strain>
    </source>
</reference>
<feature type="domain" description="Acyltransferase 3" evidence="2">
    <location>
        <begin position="15"/>
        <end position="343"/>
    </location>
</feature>
<dbReference type="RefSeq" id="WP_225426661.1">
    <property type="nucleotide sequence ID" value="NZ_JBHSSK010000029.1"/>
</dbReference>
<keyword evidence="1" id="KW-0472">Membrane</keyword>
<feature type="transmembrane region" description="Helical" evidence="1">
    <location>
        <begin position="133"/>
        <end position="150"/>
    </location>
</feature>
<dbReference type="Pfam" id="PF01757">
    <property type="entry name" value="Acyl_transf_3"/>
    <property type="match status" value="1"/>
</dbReference>
<proteinExistence type="predicted"/>
<evidence type="ECO:0000313" key="3">
    <source>
        <dbReference type="EMBL" id="MFC6208075.1"/>
    </source>
</evidence>
<evidence type="ECO:0000256" key="1">
    <source>
        <dbReference type="SAM" id="Phobius"/>
    </source>
</evidence>
<name>A0ABW1SWG7_9LACO</name>
<accession>A0ABW1SWG7</accession>
<dbReference type="InterPro" id="IPR002656">
    <property type="entry name" value="Acyl_transf_3_dom"/>
</dbReference>
<dbReference type="Proteomes" id="UP001596254">
    <property type="component" value="Unassembled WGS sequence"/>
</dbReference>
<dbReference type="EMBL" id="JBHSSK010000029">
    <property type="protein sequence ID" value="MFC6208075.1"/>
    <property type="molecule type" value="Genomic_DNA"/>
</dbReference>
<gene>
    <name evidence="3" type="ORF">ACFP1G_11440</name>
</gene>
<dbReference type="GO" id="GO:0016746">
    <property type="term" value="F:acyltransferase activity"/>
    <property type="evidence" value="ECO:0007669"/>
    <property type="project" value="UniProtKB-KW"/>
</dbReference>
<comment type="caution">
    <text evidence="3">The sequence shown here is derived from an EMBL/GenBank/DDBJ whole genome shotgun (WGS) entry which is preliminary data.</text>
</comment>
<evidence type="ECO:0000259" key="2">
    <source>
        <dbReference type="Pfam" id="PF01757"/>
    </source>
</evidence>
<evidence type="ECO:0000313" key="4">
    <source>
        <dbReference type="Proteomes" id="UP001596254"/>
    </source>
</evidence>
<feature type="transmembrane region" description="Helical" evidence="1">
    <location>
        <begin position="48"/>
        <end position="67"/>
    </location>
</feature>
<feature type="transmembrane region" description="Helical" evidence="1">
    <location>
        <begin position="199"/>
        <end position="217"/>
    </location>
</feature>